<dbReference type="SUPFAM" id="SSF55729">
    <property type="entry name" value="Acyl-CoA N-acyltransferases (Nat)"/>
    <property type="match status" value="1"/>
</dbReference>
<dbReference type="GO" id="GO:0016746">
    <property type="term" value="F:acyltransferase activity"/>
    <property type="evidence" value="ECO:0007669"/>
    <property type="project" value="UniProtKB-KW"/>
</dbReference>
<accession>A0ABU6EYK0</accession>
<evidence type="ECO:0000256" key="2">
    <source>
        <dbReference type="ARBA" id="ARBA00023315"/>
    </source>
</evidence>
<dbReference type="InterPro" id="IPR050832">
    <property type="entry name" value="Bact_Acetyltransf"/>
</dbReference>
<dbReference type="Gene3D" id="3.40.630.30">
    <property type="match status" value="1"/>
</dbReference>
<organism evidence="4 5">
    <name type="scientific">Streptomyces endophyticus</name>
    <dbReference type="NCBI Taxonomy" id="714166"/>
    <lineage>
        <taxon>Bacteria</taxon>
        <taxon>Bacillati</taxon>
        <taxon>Actinomycetota</taxon>
        <taxon>Actinomycetes</taxon>
        <taxon>Kitasatosporales</taxon>
        <taxon>Streptomycetaceae</taxon>
        <taxon>Streptomyces</taxon>
    </lineage>
</organism>
<comment type="caution">
    <text evidence="4">The sequence shown here is derived from an EMBL/GenBank/DDBJ whole genome shotgun (WGS) entry which is preliminary data.</text>
</comment>
<protein>
    <submittedName>
        <fullName evidence="4">GNAT family N-acetyltransferase</fullName>
        <ecNumber evidence="4">2.3.1.-</ecNumber>
    </submittedName>
</protein>
<reference evidence="4 5" key="1">
    <citation type="submission" date="2022-10" db="EMBL/GenBank/DDBJ databases">
        <authorList>
            <person name="Xie J."/>
            <person name="Shen N."/>
        </authorList>
    </citation>
    <scope>NUCLEOTIDE SEQUENCE [LARGE SCALE GENOMIC DNA]</scope>
    <source>
        <strain evidence="4 5">YIM65594</strain>
    </source>
</reference>
<keyword evidence="5" id="KW-1185">Reference proteome</keyword>
<dbReference type="InterPro" id="IPR000182">
    <property type="entry name" value="GNAT_dom"/>
</dbReference>
<dbReference type="PROSITE" id="PS51186">
    <property type="entry name" value="GNAT"/>
    <property type="match status" value="1"/>
</dbReference>
<evidence type="ECO:0000313" key="4">
    <source>
        <dbReference type="EMBL" id="MEB8336452.1"/>
    </source>
</evidence>
<name>A0ABU6EYK0_9ACTN</name>
<keyword evidence="1 4" id="KW-0808">Transferase</keyword>
<dbReference type="Proteomes" id="UP001354931">
    <property type="component" value="Unassembled WGS sequence"/>
</dbReference>
<proteinExistence type="predicted"/>
<feature type="domain" description="N-acetyltransferase" evidence="3">
    <location>
        <begin position="3"/>
        <end position="158"/>
    </location>
</feature>
<evidence type="ECO:0000256" key="1">
    <source>
        <dbReference type="ARBA" id="ARBA00022679"/>
    </source>
</evidence>
<gene>
    <name evidence="4" type="ORF">OKJ99_02810</name>
</gene>
<dbReference type="RefSeq" id="WP_326014077.1">
    <property type="nucleotide sequence ID" value="NZ_JAOZYC010000006.1"/>
</dbReference>
<dbReference type="PANTHER" id="PTHR43877:SF2">
    <property type="entry name" value="AMINOALKYLPHOSPHONATE N-ACETYLTRANSFERASE-RELATED"/>
    <property type="match status" value="1"/>
</dbReference>
<dbReference type="PANTHER" id="PTHR43877">
    <property type="entry name" value="AMINOALKYLPHOSPHONATE N-ACETYLTRANSFERASE-RELATED-RELATED"/>
    <property type="match status" value="1"/>
</dbReference>
<dbReference type="Pfam" id="PF00583">
    <property type="entry name" value="Acetyltransf_1"/>
    <property type="match status" value="1"/>
</dbReference>
<keyword evidence="2 4" id="KW-0012">Acyltransferase</keyword>
<dbReference type="EMBL" id="JAOZYC010000006">
    <property type="protein sequence ID" value="MEB8336452.1"/>
    <property type="molecule type" value="Genomic_DNA"/>
</dbReference>
<dbReference type="InterPro" id="IPR016181">
    <property type="entry name" value="Acyl_CoA_acyltransferase"/>
</dbReference>
<evidence type="ECO:0000259" key="3">
    <source>
        <dbReference type="PROSITE" id="PS51186"/>
    </source>
</evidence>
<evidence type="ECO:0000313" key="5">
    <source>
        <dbReference type="Proteomes" id="UP001354931"/>
    </source>
</evidence>
<dbReference type="EC" id="2.3.1.-" evidence="4"/>
<sequence>MNIHSRSYGHPDAVSLSAQVQAEYRKRFGYDDFTDLHPAHFDPPQGLFLVAYDAGAPVACGGWRAQERDDEGYADGDAELKRMFVVERARGRGLARRILTALEESARDAGRTRMVLETGVHLPEAIGLYEADGYRPTPPFGPFRAYDDSRFYAKSLVPRGASGS</sequence>